<dbReference type="Proteomes" id="UP000095287">
    <property type="component" value="Unplaced"/>
</dbReference>
<name>A0A1I8A6D2_9BILA</name>
<feature type="chain" id="PRO_5009314340" evidence="1">
    <location>
        <begin position="20"/>
        <end position="83"/>
    </location>
</feature>
<sequence length="83" mass="9411">MKACLLVVCLYYWVTVADGRIALFPSSGCFSHSKMMLEVGEDFPAENISWVQIYMYDFGLEELTRVPGSWHQLVLNESDEEGG</sequence>
<keyword evidence="2" id="KW-1185">Reference proteome</keyword>
<protein>
    <submittedName>
        <fullName evidence="3">Secreted protein</fullName>
    </submittedName>
</protein>
<dbReference type="WBParaSite" id="L893_g33324.t1">
    <property type="protein sequence ID" value="L893_g33324.t1"/>
    <property type="gene ID" value="L893_g33324"/>
</dbReference>
<evidence type="ECO:0000313" key="2">
    <source>
        <dbReference type="Proteomes" id="UP000095287"/>
    </source>
</evidence>
<accession>A0A1I8A6D2</accession>
<organism evidence="2 3">
    <name type="scientific">Steinernema glaseri</name>
    <dbReference type="NCBI Taxonomy" id="37863"/>
    <lineage>
        <taxon>Eukaryota</taxon>
        <taxon>Metazoa</taxon>
        <taxon>Ecdysozoa</taxon>
        <taxon>Nematoda</taxon>
        <taxon>Chromadorea</taxon>
        <taxon>Rhabditida</taxon>
        <taxon>Tylenchina</taxon>
        <taxon>Panagrolaimomorpha</taxon>
        <taxon>Strongyloidoidea</taxon>
        <taxon>Steinernematidae</taxon>
        <taxon>Steinernema</taxon>
    </lineage>
</organism>
<evidence type="ECO:0000256" key="1">
    <source>
        <dbReference type="SAM" id="SignalP"/>
    </source>
</evidence>
<keyword evidence="1" id="KW-0732">Signal</keyword>
<dbReference type="AlphaFoldDB" id="A0A1I8A6D2"/>
<reference evidence="3" key="1">
    <citation type="submission" date="2016-11" db="UniProtKB">
        <authorList>
            <consortium name="WormBaseParasite"/>
        </authorList>
    </citation>
    <scope>IDENTIFICATION</scope>
</reference>
<evidence type="ECO:0000313" key="3">
    <source>
        <dbReference type="WBParaSite" id="L893_g33324.t1"/>
    </source>
</evidence>
<proteinExistence type="predicted"/>
<feature type="signal peptide" evidence="1">
    <location>
        <begin position="1"/>
        <end position="19"/>
    </location>
</feature>